<dbReference type="InterPro" id="IPR023366">
    <property type="entry name" value="ATP_synth_asu-like_sf"/>
</dbReference>
<sequence length="1274" mass="136019">MTINKVSQVSREQLPQFIDDGFPLFGKFIEYYYKSQEKTGLGQNILNNFLNYMDIDKLNVDILDGATTIVEDITTSSSTIVVENIDSFLENNGSVLVGDEVIFYERAVASPSIALSPGISFEEVQLKEITLAQIADLFDGSRQIFPLTTQNNPVSAPSPQHLQVTLYGELLVPLDDYNVDGTNITFVNPPRARTASDDISTIQIKYFNGFVESEIVRLDNISGGFNDETVSFPVTKDSIDYKPEIDEYILATYDGSRLIAKNDFTFDGNLITFNFTPLPGRKLTLYSIEAPIPSFGSGAIGFSRVNNNGELVSVAVGENGSNYRFEYPPKVSIKDNNGQGSGGSAVALINGVKSVSLLDGGFGYSDTNPPTVFVEAPTTVDSKLPKIKASVTNGSISSLEIEESGSGYTFTPRLSFVQPGGAKLATPTIISGSISGDIAITDGGSGYTTSPTVYVDFPTGEDSIRASLRANLVDGKVSSITVLNPGQGYETAPRVAIVDPVGAQVLETRVDADGRVISIELLDGGSGYEDVPSVYIVDDRQDPVTGNYSGGTGATAVCAIFNGQITDINITNFGTGYSADAPPSIVIQAPPKAEASVVVGLSEITGFEVINSGSNYSKCKLEGCARAVSGMVNYNQVGNAEFSNDTTAVAHQSGEVVKCLDALFIKRLLDKYIEQYLPDVPELDYKNIDVRSAIKNIKTFYSTKGTSFSIAYLFKLLYGENVSISYPKDQLIKPSASTWATNTILRAKLVSGNPQNIKDATLIQEADIADPNVQDASALVENFISIKTSEFDIYELILSQETIEGNFTVPYKSRLAEELVEGDLIITVDSTIGWPERNGELIINDTEIVRYKEKSLNQFIECTRDTNSSGETTWDAATEIRSIFRVYLNKGTLTEVVMDIVGIVDAQQTTLSDTGSYYLPGDKLTVSKLGGSSVDPQLTTWLYNVKKLIEVETITYGGINNSFATVTCSAPHGLLVGDQVTVYGANPIIYNGTFLVTSRDSTTIFQYNLPQPAVVEPQGNILISVDLNKGKSENDAIRKTIAPYTTNIQNTFFNAEHVYVASTGIPNYNIGPFLGSALLPGNQRKLNRFPLNVQTISTKSEITPGSIGTWVNGVSVWSYKSPQTKTFGAVTGVSILNSGSNYDAANPPTITIAGGGGSGASSTVVVDGSITAIEVDQGGSGYTSSPLVSIVGGNGSGASATAIITRGVVSRILVNNGGSGYTSQPEITIVGGDGSGAAATAQVRGPVESVNIIDGGASYTSMVVMDLVLLLQHK</sequence>
<evidence type="ECO:0000259" key="1">
    <source>
        <dbReference type="PROSITE" id="PS50206"/>
    </source>
</evidence>
<name>A0A0E3HSR4_9CAUD</name>
<accession>A0A0E3HSR4</accession>
<dbReference type="InterPro" id="IPR001763">
    <property type="entry name" value="Rhodanese-like_dom"/>
</dbReference>
<feature type="domain" description="Rhodanese" evidence="1">
    <location>
        <begin position="351"/>
        <end position="373"/>
    </location>
</feature>
<dbReference type="EMBL" id="KJ019128">
    <property type="protein sequence ID" value="AIX38078.1"/>
    <property type="molecule type" value="Genomic_DNA"/>
</dbReference>
<dbReference type="Gene3D" id="2.40.30.20">
    <property type="match status" value="1"/>
</dbReference>
<dbReference type="PROSITE" id="PS50206">
    <property type="entry name" value="RHODANESE_3"/>
    <property type="match status" value="1"/>
</dbReference>
<evidence type="ECO:0000313" key="3">
    <source>
        <dbReference type="Proteomes" id="UP000185280"/>
    </source>
</evidence>
<gene>
    <name evidence="2" type="ORF">Syn7803US88_77</name>
</gene>
<organism evidence="2 3">
    <name type="scientific">Synechococcus phage ACG-2014c</name>
    <dbReference type="NCBI Taxonomy" id="1079998"/>
    <lineage>
        <taxon>Viruses</taxon>
        <taxon>Duplodnaviria</taxon>
        <taxon>Heunggongvirae</taxon>
        <taxon>Uroviricota</taxon>
        <taxon>Caudoviricetes</taxon>
        <taxon>Pantevenvirales</taxon>
        <taxon>Kyanoviridae</taxon>
        <taxon>Namakavirus</taxon>
        <taxon>Namakavirus smbcm6</taxon>
    </lineage>
</organism>
<protein>
    <submittedName>
        <fullName evidence="2">Structural protein</fullName>
    </submittedName>
</protein>
<evidence type="ECO:0000313" key="2">
    <source>
        <dbReference type="EMBL" id="AIX38078.1"/>
    </source>
</evidence>
<dbReference type="Proteomes" id="UP000185280">
    <property type="component" value="Segment"/>
</dbReference>
<proteinExistence type="predicted"/>
<reference evidence="2 3" key="1">
    <citation type="submission" date="2013-12" db="EMBL/GenBank/DDBJ databases">
        <title>Ecological redundancy of diverse viral populations within a natural community.</title>
        <authorList>
            <person name="Gregory A.C."/>
            <person name="LaButti K."/>
            <person name="Copeland A."/>
            <person name="Woyke T."/>
            <person name="Sullivan M.B."/>
        </authorList>
    </citation>
    <scope>NUCLEOTIDE SEQUENCE [LARGE SCALE GENOMIC DNA]</scope>
    <source>
        <strain evidence="2">Syn7803US88</strain>
    </source>
</reference>